<feature type="non-terminal residue" evidence="1">
    <location>
        <position position="46"/>
    </location>
</feature>
<evidence type="ECO:0008006" key="2">
    <source>
        <dbReference type="Google" id="ProtNLM"/>
    </source>
</evidence>
<organism evidence="1">
    <name type="scientific">marine sediment metagenome</name>
    <dbReference type="NCBI Taxonomy" id="412755"/>
    <lineage>
        <taxon>unclassified sequences</taxon>
        <taxon>metagenomes</taxon>
        <taxon>ecological metagenomes</taxon>
    </lineage>
</organism>
<proteinExistence type="predicted"/>
<dbReference type="EMBL" id="LAZR01011517">
    <property type="protein sequence ID" value="KKM61253.1"/>
    <property type="molecule type" value="Genomic_DNA"/>
</dbReference>
<dbReference type="AlphaFoldDB" id="A0A0F9IV99"/>
<sequence length="46" mass="5416">MKCLYKDFNPLDFLDIAKKLLLIDDLNEKAKFRTSIGRAYYSAFLL</sequence>
<evidence type="ECO:0000313" key="1">
    <source>
        <dbReference type="EMBL" id="KKM61253.1"/>
    </source>
</evidence>
<gene>
    <name evidence="1" type="ORF">LCGC14_1533520</name>
</gene>
<accession>A0A0F9IV99</accession>
<name>A0A0F9IV99_9ZZZZ</name>
<protein>
    <recommendedName>
        <fullName evidence="2">HEPN domain-containing protein</fullName>
    </recommendedName>
</protein>
<comment type="caution">
    <text evidence="1">The sequence shown here is derived from an EMBL/GenBank/DDBJ whole genome shotgun (WGS) entry which is preliminary data.</text>
</comment>
<reference evidence="1" key="1">
    <citation type="journal article" date="2015" name="Nature">
        <title>Complex archaea that bridge the gap between prokaryotes and eukaryotes.</title>
        <authorList>
            <person name="Spang A."/>
            <person name="Saw J.H."/>
            <person name="Jorgensen S.L."/>
            <person name="Zaremba-Niedzwiedzka K."/>
            <person name="Martijn J."/>
            <person name="Lind A.E."/>
            <person name="van Eijk R."/>
            <person name="Schleper C."/>
            <person name="Guy L."/>
            <person name="Ettema T.J."/>
        </authorList>
    </citation>
    <scope>NUCLEOTIDE SEQUENCE</scope>
</reference>